<evidence type="ECO:0000313" key="4">
    <source>
        <dbReference type="EMBL" id="KAJ9629148.1"/>
    </source>
</evidence>
<dbReference type="Gene3D" id="3.40.140.10">
    <property type="entry name" value="Cytidine Deaminase, domain 2"/>
    <property type="match status" value="1"/>
</dbReference>
<accession>A0AA39CVE4</accession>
<dbReference type="Proteomes" id="UP001172681">
    <property type="component" value="Unassembled WGS sequence"/>
</dbReference>
<dbReference type="InterPro" id="IPR002125">
    <property type="entry name" value="CMP_dCMP_dom"/>
</dbReference>
<proteinExistence type="predicted"/>
<gene>
    <name evidence="4" type="ORF">H2204_008937</name>
</gene>
<dbReference type="CDD" id="cd01285">
    <property type="entry name" value="nucleoside_deaminase"/>
    <property type="match status" value="1"/>
</dbReference>
<dbReference type="PANTHER" id="PTHR11079">
    <property type="entry name" value="CYTOSINE DEAMINASE FAMILY MEMBER"/>
    <property type="match status" value="1"/>
</dbReference>
<keyword evidence="2" id="KW-0732">Signal</keyword>
<protein>
    <recommendedName>
        <fullName evidence="3">CMP/dCMP-type deaminase domain-containing protein</fullName>
    </recommendedName>
</protein>
<dbReference type="GO" id="GO:0052717">
    <property type="term" value="F:tRNA-specific adenosine-34 deaminase activity"/>
    <property type="evidence" value="ECO:0007669"/>
    <property type="project" value="TreeGrafter"/>
</dbReference>
<feature type="chain" id="PRO_5041209256" description="CMP/dCMP-type deaminase domain-containing protein" evidence="2">
    <location>
        <begin position="27"/>
        <end position="278"/>
    </location>
</feature>
<feature type="domain" description="CMP/dCMP-type deaminase" evidence="3">
    <location>
        <begin position="58"/>
        <end position="202"/>
    </location>
</feature>
<dbReference type="Pfam" id="PF00383">
    <property type="entry name" value="dCMP_cyt_deam_1"/>
    <property type="match status" value="1"/>
</dbReference>
<name>A0AA39CVE4_9EURO</name>
<feature type="region of interest" description="Disordered" evidence="1">
    <location>
        <begin position="26"/>
        <end position="55"/>
    </location>
</feature>
<dbReference type="PANTHER" id="PTHR11079:SF203">
    <property type="entry name" value="CMP_DCMP-TYPE DEAMINASE DOMAIN-CONTAINING PROTEIN"/>
    <property type="match status" value="1"/>
</dbReference>
<evidence type="ECO:0000313" key="5">
    <source>
        <dbReference type="Proteomes" id="UP001172681"/>
    </source>
</evidence>
<comment type="caution">
    <text evidence="4">The sequence shown here is derived from an EMBL/GenBank/DDBJ whole genome shotgun (WGS) entry which is preliminary data.</text>
</comment>
<evidence type="ECO:0000256" key="1">
    <source>
        <dbReference type="SAM" id="MobiDB-lite"/>
    </source>
</evidence>
<evidence type="ECO:0000256" key="2">
    <source>
        <dbReference type="SAM" id="SignalP"/>
    </source>
</evidence>
<organism evidence="4 5">
    <name type="scientific">Knufia peltigerae</name>
    <dbReference type="NCBI Taxonomy" id="1002370"/>
    <lineage>
        <taxon>Eukaryota</taxon>
        <taxon>Fungi</taxon>
        <taxon>Dikarya</taxon>
        <taxon>Ascomycota</taxon>
        <taxon>Pezizomycotina</taxon>
        <taxon>Eurotiomycetes</taxon>
        <taxon>Chaetothyriomycetidae</taxon>
        <taxon>Chaetothyriales</taxon>
        <taxon>Trichomeriaceae</taxon>
        <taxon>Knufia</taxon>
    </lineage>
</organism>
<dbReference type="GO" id="GO:0002100">
    <property type="term" value="P:tRNA wobble adenosine to inosine editing"/>
    <property type="evidence" value="ECO:0007669"/>
    <property type="project" value="TreeGrafter"/>
</dbReference>
<dbReference type="EMBL" id="JAPDRN010000068">
    <property type="protein sequence ID" value="KAJ9629148.1"/>
    <property type="molecule type" value="Genomic_DNA"/>
</dbReference>
<reference evidence="4" key="1">
    <citation type="submission" date="2022-10" db="EMBL/GenBank/DDBJ databases">
        <title>Culturing micro-colonial fungi from biological soil crusts in the Mojave desert and describing Neophaeococcomyces mojavensis, and introducing the new genera and species Taxawa tesnikishii.</title>
        <authorList>
            <person name="Kurbessoian T."/>
            <person name="Stajich J.E."/>
        </authorList>
    </citation>
    <scope>NUCLEOTIDE SEQUENCE</scope>
    <source>
        <strain evidence="4">TK_35</strain>
    </source>
</reference>
<dbReference type="InterPro" id="IPR016193">
    <property type="entry name" value="Cytidine_deaminase-like"/>
</dbReference>
<dbReference type="SUPFAM" id="SSF53927">
    <property type="entry name" value="Cytidine deaminase-like"/>
    <property type="match status" value="1"/>
</dbReference>
<dbReference type="AlphaFoldDB" id="A0AA39CVE4"/>
<evidence type="ECO:0000259" key="3">
    <source>
        <dbReference type="PROSITE" id="PS51747"/>
    </source>
</evidence>
<sequence length="278" mass="29398">MHSTTLSIALLGGLLLSVTTPTLCQAQKKQGGGSPVHPSISPEVDDADLTAPDPVPAETRTYWMRRAVASLEEVGGSPCPFAAFGAVIVNHTVTDAGGGGSSSLGEEVCIGANGVQGYGNPTLHGEIAAINNCTKILTDPEGKYNLSPAEALKALSDLSLYTTAEPCPMCSSAILYGAFREYIYSTPIHGDHGLLAHGWPQIDLPSKEVFGRSLGRPVRTRIVPEVLVNETEGLFVWQFEDDGPCPAGCVKEEDEDGGNGRCTYNNVEKKGNDVRDEL</sequence>
<dbReference type="PROSITE" id="PS51747">
    <property type="entry name" value="CYT_DCMP_DEAMINASES_2"/>
    <property type="match status" value="1"/>
</dbReference>
<feature type="signal peptide" evidence="2">
    <location>
        <begin position="1"/>
        <end position="26"/>
    </location>
</feature>
<keyword evidence="5" id="KW-1185">Reference proteome</keyword>